<feature type="region of interest" description="Disordered" evidence="2">
    <location>
        <begin position="21"/>
        <end position="41"/>
    </location>
</feature>
<dbReference type="GO" id="GO:0009306">
    <property type="term" value="P:protein secretion"/>
    <property type="evidence" value="ECO:0007669"/>
    <property type="project" value="InterPro"/>
</dbReference>
<dbReference type="InterPro" id="IPR004846">
    <property type="entry name" value="T2SS/T3SS_dom"/>
</dbReference>
<keyword evidence="6" id="KW-1185">Reference proteome</keyword>
<evidence type="ECO:0000256" key="1">
    <source>
        <dbReference type="RuleBase" id="RU004003"/>
    </source>
</evidence>
<sequence length="206" mass="22428" precursor="true">MHTRMLFAALTVGLVSVSLAQQPQRQPRTPASADAQRADAQRADAQPTAYVVTLSEYRIAEGVSIEHSASEIVEFIASRYDEQDFQPLATIRLTVISDAESMVQFGRRVVVTTGVANNPRTGTIRQTEFLEIGTIVRVKANPMGDKIALRITFDSSRLDGEHEGDSRPEVSQTNLDTTVLLEADKPTLLGGITDQAASLFVVTISQ</sequence>
<name>A0A5B9QQS1_9BACT</name>
<evidence type="ECO:0000313" key="5">
    <source>
        <dbReference type="EMBL" id="QEG40282.1"/>
    </source>
</evidence>
<dbReference type="RefSeq" id="WP_084428207.1">
    <property type="nucleotide sequence ID" value="NZ_CP042914.1"/>
</dbReference>
<evidence type="ECO:0000256" key="3">
    <source>
        <dbReference type="SAM" id="SignalP"/>
    </source>
</evidence>
<protein>
    <submittedName>
        <fullName evidence="5">Bacterial type II and III secretion system protein</fullName>
    </submittedName>
</protein>
<keyword evidence="3" id="KW-0732">Signal</keyword>
<proteinExistence type="inferred from homology"/>
<feature type="domain" description="Type II/III secretion system secretin-like" evidence="4">
    <location>
        <begin position="82"/>
        <end position="196"/>
    </location>
</feature>
<organism evidence="5 6">
    <name type="scientific">Roseimaritima ulvae</name>
    <dbReference type="NCBI Taxonomy" id="980254"/>
    <lineage>
        <taxon>Bacteria</taxon>
        <taxon>Pseudomonadati</taxon>
        <taxon>Planctomycetota</taxon>
        <taxon>Planctomycetia</taxon>
        <taxon>Pirellulales</taxon>
        <taxon>Pirellulaceae</taxon>
        <taxon>Roseimaritima</taxon>
    </lineage>
</organism>
<reference evidence="5 6" key="1">
    <citation type="submission" date="2019-08" db="EMBL/GenBank/DDBJ databases">
        <title>Deep-cultivation of Planctomycetes and their phenomic and genomic characterization uncovers novel biology.</title>
        <authorList>
            <person name="Wiegand S."/>
            <person name="Jogler M."/>
            <person name="Boedeker C."/>
            <person name="Pinto D."/>
            <person name="Vollmers J."/>
            <person name="Rivas-Marin E."/>
            <person name="Kohn T."/>
            <person name="Peeters S.H."/>
            <person name="Heuer A."/>
            <person name="Rast P."/>
            <person name="Oberbeckmann S."/>
            <person name="Bunk B."/>
            <person name="Jeske O."/>
            <person name="Meyerdierks A."/>
            <person name="Storesund J.E."/>
            <person name="Kallscheuer N."/>
            <person name="Luecker S."/>
            <person name="Lage O.M."/>
            <person name="Pohl T."/>
            <person name="Merkel B.J."/>
            <person name="Hornburger P."/>
            <person name="Mueller R.-W."/>
            <person name="Bruemmer F."/>
            <person name="Labrenz M."/>
            <person name="Spormann A.M."/>
            <person name="Op den Camp H."/>
            <person name="Overmann J."/>
            <person name="Amann R."/>
            <person name="Jetten M.S.M."/>
            <person name="Mascher T."/>
            <person name="Medema M.H."/>
            <person name="Devos D.P."/>
            <person name="Kaster A.-K."/>
            <person name="Ovreas L."/>
            <person name="Rohde M."/>
            <person name="Galperin M.Y."/>
            <person name="Jogler C."/>
        </authorList>
    </citation>
    <scope>NUCLEOTIDE SEQUENCE [LARGE SCALE GENOMIC DNA]</scope>
    <source>
        <strain evidence="5 6">UC8</strain>
    </source>
</reference>
<dbReference type="Proteomes" id="UP000325286">
    <property type="component" value="Chromosome"/>
</dbReference>
<evidence type="ECO:0000256" key="2">
    <source>
        <dbReference type="SAM" id="MobiDB-lite"/>
    </source>
</evidence>
<evidence type="ECO:0000259" key="4">
    <source>
        <dbReference type="Pfam" id="PF00263"/>
    </source>
</evidence>
<dbReference type="AlphaFoldDB" id="A0A5B9QQS1"/>
<evidence type="ECO:0000313" key="6">
    <source>
        <dbReference type="Proteomes" id="UP000325286"/>
    </source>
</evidence>
<feature type="signal peptide" evidence="3">
    <location>
        <begin position="1"/>
        <end position="20"/>
    </location>
</feature>
<feature type="chain" id="PRO_5023094641" evidence="3">
    <location>
        <begin position="21"/>
        <end position="206"/>
    </location>
</feature>
<dbReference type="Pfam" id="PF00263">
    <property type="entry name" value="Secretin"/>
    <property type="match status" value="1"/>
</dbReference>
<gene>
    <name evidence="5" type="ORF">UC8_22890</name>
</gene>
<comment type="similarity">
    <text evidence="1">Belongs to the bacterial secretin family.</text>
</comment>
<dbReference type="KEGG" id="rul:UC8_22890"/>
<dbReference type="EMBL" id="CP042914">
    <property type="protein sequence ID" value="QEG40282.1"/>
    <property type="molecule type" value="Genomic_DNA"/>
</dbReference>
<accession>A0A5B9QQS1</accession>